<dbReference type="InterPro" id="IPR022655">
    <property type="entry name" value="DUF1553"/>
</dbReference>
<dbReference type="PANTHER" id="PTHR35889">
    <property type="entry name" value="CYCLOINULO-OLIGOSACCHARIDE FRUCTANOTRANSFERASE-RELATED"/>
    <property type="match status" value="1"/>
</dbReference>
<reference evidence="6 7" key="1">
    <citation type="submission" date="2019-02" db="EMBL/GenBank/DDBJ databases">
        <title>Deep-cultivation of Planctomycetes and their phenomic and genomic characterization uncovers novel biology.</title>
        <authorList>
            <person name="Wiegand S."/>
            <person name="Jogler M."/>
            <person name="Boedeker C."/>
            <person name="Pinto D."/>
            <person name="Vollmers J."/>
            <person name="Rivas-Marin E."/>
            <person name="Kohn T."/>
            <person name="Peeters S.H."/>
            <person name="Heuer A."/>
            <person name="Rast P."/>
            <person name="Oberbeckmann S."/>
            <person name="Bunk B."/>
            <person name="Jeske O."/>
            <person name="Meyerdierks A."/>
            <person name="Storesund J.E."/>
            <person name="Kallscheuer N."/>
            <person name="Luecker S."/>
            <person name="Lage O.M."/>
            <person name="Pohl T."/>
            <person name="Merkel B.J."/>
            <person name="Hornburger P."/>
            <person name="Mueller R.-W."/>
            <person name="Bruemmer F."/>
            <person name="Labrenz M."/>
            <person name="Spormann A.M."/>
            <person name="Op Den Camp H."/>
            <person name="Overmann J."/>
            <person name="Amann R."/>
            <person name="Jetten M.S.M."/>
            <person name="Mascher T."/>
            <person name="Medema M.H."/>
            <person name="Devos D.P."/>
            <person name="Kaster A.-K."/>
            <person name="Ovreas L."/>
            <person name="Rohde M."/>
            <person name="Galperin M.Y."/>
            <person name="Jogler C."/>
        </authorList>
    </citation>
    <scope>NUCLEOTIDE SEQUENCE [LARGE SCALE GENOMIC DNA]</scope>
    <source>
        <strain evidence="6 7">Pla52o</strain>
    </source>
</reference>
<dbReference type="InterPro" id="IPR011429">
    <property type="entry name" value="Cyt_c_Planctomycete-type"/>
</dbReference>
<dbReference type="GO" id="GO:0047492">
    <property type="term" value="F:xanthan lyase activity"/>
    <property type="evidence" value="ECO:0007669"/>
    <property type="project" value="UniProtKB-EC"/>
</dbReference>
<proteinExistence type="predicted"/>
<name>A0A5C6CIW8_9BACT</name>
<organism evidence="6 7">
    <name type="scientific">Novipirellula galeiformis</name>
    <dbReference type="NCBI Taxonomy" id="2528004"/>
    <lineage>
        <taxon>Bacteria</taxon>
        <taxon>Pseudomonadati</taxon>
        <taxon>Planctomycetota</taxon>
        <taxon>Planctomycetia</taxon>
        <taxon>Pirellulales</taxon>
        <taxon>Pirellulaceae</taxon>
        <taxon>Novipirellula</taxon>
    </lineage>
</organism>
<keyword evidence="1" id="KW-0175">Coiled coil</keyword>
<evidence type="ECO:0000259" key="3">
    <source>
        <dbReference type="Pfam" id="PF07587"/>
    </source>
</evidence>
<dbReference type="AlphaFoldDB" id="A0A5C6CIW8"/>
<keyword evidence="7" id="KW-1185">Reference proteome</keyword>
<dbReference type="EC" id="4.2.2.12" evidence="6"/>
<dbReference type="OrthoDB" id="127107at2"/>
<dbReference type="Pfam" id="PF07583">
    <property type="entry name" value="PSCyt2"/>
    <property type="match status" value="1"/>
</dbReference>
<sequence>MGTSPPTLSPCFAEISMYQRLPISRTRLWIVLAPMVLGMVAANHPLAGQDPATPEHNAFFETAIRPALLEHCVECHSVETEASGGLLLDSKPGWKKGGDSGAAIHPGDPDASSLMVALRYDDPNLQMPPEGKLADDVIAAFEKWIAAGAHDPRESDLANAPRPKPATGLLAEEAQQHWSYRPLGNPQPPASSARTTDSPIDRFLEEPLRASGLTTTTVAEHSTLMRRIHFDLTGLPPVPPSIAAGEQSDRSANENADTYDAQAYEQTVEALLASPHFGEKFARHWMDVARYAESITLRGFVLPEAWRYRDYLVEAFNEDRPFDQMIREQIAGDLLESDDLHQRQLQRIATAFLVMGNTNLERADKTQLEMDFIDEQLDVLGQAFLGQTIGCARCHDHKFDPIPTRDYYALAGIFRSTTGLRHPGLSRWIEEPLPVEEEAERHYQALAQRSDELTTQIAALKKSVSKKLLSKDLIIPVADLEGVVVDSKAAKLVGTWAQSSHVGPYIGEGYLHDNNEAKGTKTATFEPPQLPAGKYEVRFAYSADTNRASNVVVRVFSANEETVTRINQRQVPPEDGLWVSLGEYQFEKDGQAFVLVSNEGSNGFVIIDAVQFLPRDTIESTPETQTELQTAAATEAQKKKLEEVKTAQLIKALEAEQKSITLEIRARPRYLTLVENETPTNLAIHIRGDWHNLGEPVPRGFLTALPHSQSFTIDENASGRLELAHWLASAENPLTARVYANRVWSWLMGQGLVASLNNFGTTGQSPTHPELLDWLANELIQNNWSTKHLVRTIVMSDAYRRRVALQDLDHDQAQRKIDPKNETYWRGHSRRVSVEALRDAMLQISGELDLTPKGSSIRGGTKSDYDYQSKSKRRSLYQPVFRNSLPELFEAFDFADSSVSVGKRSRSTVATQALVLMNHPWVIDRAEAAAKRFRESHSTTNSRTKPTSELVDALYHHCFYRSPTAAELATSVAFLESSSSPDDPDRLAMLIHSLFASIDFRYLP</sequence>
<dbReference type="InterPro" id="IPR011444">
    <property type="entry name" value="DUF1549"/>
</dbReference>
<evidence type="ECO:0000259" key="4">
    <source>
        <dbReference type="Pfam" id="PF07635"/>
    </source>
</evidence>
<feature type="domain" description="DUF1549" evidence="2">
    <location>
        <begin position="199"/>
        <end position="417"/>
    </location>
</feature>
<evidence type="ECO:0000259" key="5">
    <source>
        <dbReference type="Pfam" id="PF25275"/>
    </source>
</evidence>
<dbReference type="Pfam" id="PF07635">
    <property type="entry name" value="PSCyt1"/>
    <property type="match status" value="1"/>
</dbReference>
<evidence type="ECO:0000313" key="6">
    <source>
        <dbReference type="EMBL" id="TWU23136.1"/>
    </source>
</evidence>
<evidence type="ECO:0000313" key="7">
    <source>
        <dbReference type="Proteomes" id="UP000316304"/>
    </source>
</evidence>
<feature type="coiled-coil region" evidence="1">
    <location>
        <begin position="436"/>
        <end position="463"/>
    </location>
</feature>
<keyword evidence="6" id="KW-0456">Lyase</keyword>
<dbReference type="PANTHER" id="PTHR35889:SF3">
    <property type="entry name" value="F-BOX DOMAIN-CONTAINING PROTEIN"/>
    <property type="match status" value="1"/>
</dbReference>
<feature type="domain" description="DUF1553" evidence="3">
    <location>
        <begin position="719"/>
        <end position="974"/>
    </location>
</feature>
<accession>A0A5C6CIW8</accession>
<dbReference type="EMBL" id="SJPT01000004">
    <property type="protein sequence ID" value="TWU23136.1"/>
    <property type="molecule type" value="Genomic_DNA"/>
</dbReference>
<gene>
    <name evidence="6" type="primary">xly_3</name>
    <name evidence="6" type="ORF">Pla52o_26710</name>
</gene>
<evidence type="ECO:0000256" key="1">
    <source>
        <dbReference type="SAM" id="Coils"/>
    </source>
</evidence>
<dbReference type="InterPro" id="IPR033803">
    <property type="entry name" value="CBD-like_Golvesin-Xly"/>
</dbReference>
<dbReference type="Pfam" id="PF07587">
    <property type="entry name" value="PSD1"/>
    <property type="match status" value="1"/>
</dbReference>
<evidence type="ECO:0000259" key="2">
    <source>
        <dbReference type="Pfam" id="PF07583"/>
    </source>
</evidence>
<comment type="caution">
    <text evidence="6">The sequence shown here is derived from an EMBL/GenBank/DDBJ whole genome shotgun (WGS) entry which is preliminary data.</text>
</comment>
<feature type="domain" description="Golvesin/Xly CBD-like" evidence="5">
    <location>
        <begin position="485"/>
        <end position="612"/>
    </location>
</feature>
<dbReference type="Proteomes" id="UP000316304">
    <property type="component" value="Unassembled WGS sequence"/>
</dbReference>
<protein>
    <submittedName>
        <fullName evidence="6">Xanthan lyase</fullName>
        <ecNumber evidence="6">4.2.2.12</ecNumber>
    </submittedName>
</protein>
<dbReference type="Pfam" id="PF25275">
    <property type="entry name" value="Golvesin_C"/>
    <property type="match status" value="1"/>
</dbReference>
<feature type="domain" description="Cytochrome C Planctomycete-type" evidence="4">
    <location>
        <begin position="72"/>
        <end position="131"/>
    </location>
</feature>